<dbReference type="CDD" id="cd03454">
    <property type="entry name" value="YdeM"/>
    <property type="match status" value="1"/>
</dbReference>
<dbReference type="Pfam" id="PF01575">
    <property type="entry name" value="MaoC_dehydratas"/>
    <property type="match status" value="1"/>
</dbReference>
<dbReference type="EMBL" id="BMIQ01000008">
    <property type="protein sequence ID" value="GGE19201.1"/>
    <property type="molecule type" value="Genomic_DNA"/>
</dbReference>
<dbReference type="Proteomes" id="UP000644699">
    <property type="component" value="Unassembled WGS sequence"/>
</dbReference>
<sequence length="156" mass="17020">MSLFSDIVLGARVELGAHRFTAAEIVAFATRYDPQLFHLDADVAKASLLGGLCASGWHTASIFMRLNAEALNRAVERERLAGRPVPDLGPSPGFRDMRWPRPVYAGDDIRYFQTVTAKRPSASRPGWGLIETDNLGLNQKGETVFAFIGTAFLGLA</sequence>
<dbReference type="AlphaFoldDB" id="A0A916ZYG7"/>
<proteinExistence type="predicted"/>
<comment type="caution">
    <text evidence="2">The sequence shown here is derived from an EMBL/GenBank/DDBJ whole genome shotgun (WGS) entry which is preliminary data.</text>
</comment>
<dbReference type="SUPFAM" id="SSF54637">
    <property type="entry name" value="Thioesterase/thiol ester dehydrase-isomerase"/>
    <property type="match status" value="1"/>
</dbReference>
<reference evidence="2" key="2">
    <citation type="submission" date="2020-09" db="EMBL/GenBank/DDBJ databases">
        <authorList>
            <person name="Sun Q."/>
            <person name="Zhou Y."/>
        </authorList>
    </citation>
    <scope>NUCLEOTIDE SEQUENCE</scope>
    <source>
        <strain evidence="2">CGMCC 1.15367</strain>
    </source>
</reference>
<dbReference type="InterPro" id="IPR052342">
    <property type="entry name" value="MCH/BMMD"/>
</dbReference>
<evidence type="ECO:0000259" key="1">
    <source>
        <dbReference type="Pfam" id="PF01575"/>
    </source>
</evidence>
<protein>
    <submittedName>
        <fullName evidence="2">Acyl dehydratase</fullName>
    </submittedName>
</protein>
<reference evidence="2" key="1">
    <citation type="journal article" date="2014" name="Int. J. Syst. Evol. Microbiol.">
        <title>Complete genome sequence of Corynebacterium casei LMG S-19264T (=DSM 44701T), isolated from a smear-ripened cheese.</title>
        <authorList>
            <consortium name="US DOE Joint Genome Institute (JGI-PGF)"/>
            <person name="Walter F."/>
            <person name="Albersmeier A."/>
            <person name="Kalinowski J."/>
            <person name="Ruckert C."/>
        </authorList>
    </citation>
    <scope>NUCLEOTIDE SEQUENCE</scope>
    <source>
        <strain evidence="2">CGMCC 1.15367</strain>
    </source>
</reference>
<accession>A0A916ZYG7</accession>
<name>A0A916ZYG7_9HYPH</name>
<feature type="domain" description="MaoC-like" evidence="1">
    <location>
        <begin position="20"/>
        <end position="119"/>
    </location>
</feature>
<dbReference type="Gene3D" id="3.10.129.10">
    <property type="entry name" value="Hotdog Thioesterase"/>
    <property type="match status" value="1"/>
</dbReference>
<dbReference type="InterPro" id="IPR002539">
    <property type="entry name" value="MaoC-like_dom"/>
</dbReference>
<dbReference type="RefSeq" id="WP_188912161.1">
    <property type="nucleotide sequence ID" value="NZ_BMIQ01000008.1"/>
</dbReference>
<dbReference type="PANTHER" id="PTHR43664:SF1">
    <property type="entry name" value="BETA-METHYLMALYL-COA DEHYDRATASE"/>
    <property type="match status" value="1"/>
</dbReference>
<dbReference type="PANTHER" id="PTHR43664">
    <property type="entry name" value="MONOAMINE OXIDASE-RELATED"/>
    <property type="match status" value="1"/>
</dbReference>
<dbReference type="InterPro" id="IPR029069">
    <property type="entry name" value="HotDog_dom_sf"/>
</dbReference>
<gene>
    <name evidence="2" type="ORF">GCM10011390_43010</name>
</gene>
<keyword evidence="3" id="KW-1185">Reference proteome</keyword>
<evidence type="ECO:0000313" key="3">
    <source>
        <dbReference type="Proteomes" id="UP000644699"/>
    </source>
</evidence>
<evidence type="ECO:0000313" key="2">
    <source>
        <dbReference type="EMBL" id="GGE19201.1"/>
    </source>
</evidence>
<organism evidence="2 3">
    <name type="scientific">Aureimonas endophytica</name>
    <dbReference type="NCBI Taxonomy" id="2027858"/>
    <lineage>
        <taxon>Bacteria</taxon>
        <taxon>Pseudomonadati</taxon>
        <taxon>Pseudomonadota</taxon>
        <taxon>Alphaproteobacteria</taxon>
        <taxon>Hyphomicrobiales</taxon>
        <taxon>Aurantimonadaceae</taxon>
        <taxon>Aureimonas</taxon>
    </lineage>
</organism>